<name>A0A5C6VU97_9BURK</name>
<reference evidence="4 5" key="1">
    <citation type="journal article" date="2018" name="Int. J. Syst. Evol. Microbiol.">
        <title>Paraburkholderia azotifigens sp. nov., a nitrogen-fixing bacterium isolated from paddy soil.</title>
        <authorList>
            <person name="Choi G.M."/>
            <person name="Im W.T."/>
        </authorList>
    </citation>
    <scope>NUCLEOTIDE SEQUENCE [LARGE SCALE GENOMIC DNA]</scope>
    <source>
        <strain evidence="4 5">NF 2-5-3</strain>
    </source>
</reference>
<proteinExistence type="inferred from homology"/>
<comment type="pathway">
    <text evidence="1">Bacterial outer membrane biogenesis; LPS O-antigen biosynthesis.</text>
</comment>
<dbReference type="PANTHER" id="PTHR43000">
    <property type="entry name" value="DTDP-D-GLUCOSE 4,6-DEHYDRATASE-RELATED"/>
    <property type="match status" value="1"/>
</dbReference>
<evidence type="ECO:0000256" key="1">
    <source>
        <dbReference type="ARBA" id="ARBA00005125"/>
    </source>
</evidence>
<dbReference type="EMBL" id="VOQS01000001">
    <property type="protein sequence ID" value="TXC88171.1"/>
    <property type="molecule type" value="Genomic_DNA"/>
</dbReference>
<evidence type="ECO:0000313" key="5">
    <source>
        <dbReference type="Proteomes" id="UP000321776"/>
    </source>
</evidence>
<organism evidence="4 5">
    <name type="scientific">Paraburkholderia azotifigens</name>
    <dbReference type="NCBI Taxonomy" id="2057004"/>
    <lineage>
        <taxon>Bacteria</taxon>
        <taxon>Pseudomonadati</taxon>
        <taxon>Pseudomonadota</taxon>
        <taxon>Betaproteobacteria</taxon>
        <taxon>Burkholderiales</taxon>
        <taxon>Burkholderiaceae</taxon>
        <taxon>Paraburkholderia</taxon>
    </lineage>
</organism>
<dbReference type="InterPro" id="IPR001509">
    <property type="entry name" value="Epimerase_deHydtase"/>
</dbReference>
<dbReference type="SUPFAM" id="SSF51735">
    <property type="entry name" value="NAD(P)-binding Rossmann-fold domains"/>
    <property type="match status" value="1"/>
</dbReference>
<dbReference type="Proteomes" id="UP000321776">
    <property type="component" value="Unassembled WGS sequence"/>
</dbReference>
<accession>A0A5C6VU97</accession>
<protein>
    <submittedName>
        <fullName evidence="4">NAD-dependent epimerase/dehydratase family protein</fullName>
    </submittedName>
</protein>
<dbReference type="Pfam" id="PF01370">
    <property type="entry name" value="Epimerase"/>
    <property type="match status" value="1"/>
</dbReference>
<evidence type="ECO:0000259" key="3">
    <source>
        <dbReference type="Pfam" id="PF01370"/>
    </source>
</evidence>
<evidence type="ECO:0000313" key="4">
    <source>
        <dbReference type="EMBL" id="TXC88171.1"/>
    </source>
</evidence>
<dbReference type="CDD" id="cd08946">
    <property type="entry name" value="SDR_e"/>
    <property type="match status" value="1"/>
</dbReference>
<sequence length="304" mass="33630">MRILLTGASGLIGSAVYASRKTHDFIRLGRDLSKADYLCDLSNLENCQNFPANDALVHCAGVVDEDFADGAVSNLTKILAGAEGLAQRAKEAGAKIAIYISSSHVYGKQEGTIDESRPPNPLSYYAIAHFCTEQIFRKVFSGEDCQVVVLRPNAVYGALPDLRHFRRWSLIPFSFPLEAYRHGQITLRSSGEQRRNFVSSRSIAETICRILDAPFKMPAIINVLGNTTESVYQYAERSADSLFRVSGGHSAVVRPSVDSPTKKPSPFCYASQFSQVQETISPDEHLDQLMLQFSQNSDWLMGRP</sequence>
<dbReference type="RefSeq" id="WP_147234183.1">
    <property type="nucleotide sequence ID" value="NZ_VOQS01000001.1"/>
</dbReference>
<dbReference type="InterPro" id="IPR036291">
    <property type="entry name" value="NAD(P)-bd_dom_sf"/>
</dbReference>
<evidence type="ECO:0000256" key="2">
    <source>
        <dbReference type="ARBA" id="ARBA00007637"/>
    </source>
</evidence>
<dbReference type="AlphaFoldDB" id="A0A5C6VU97"/>
<comment type="similarity">
    <text evidence="2">Belongs to the NAD(P)-dependent epimerase/dehydratase family.</text>
</comment>
<gene>
    <name evidence="4" type="ORF">FRZ40_11595</name>
</gene>
<dbReference type="Gene3D" id="3.40.50.720">
    <property type="entry name" value="NAD(P)-binding Rossmann-like Domain"/>
    <property type="match status" value="1"/>
</dbReference>
<comment type="caution">
    <text evidence="4">The sequence shown here is derived from an EMBL/GenBank/DDBJ whole genome shotgun (WGS) entry which is preliminary data.</text>
</comment>
<feature type="domain" description="NAD-dependent epimerase/dehydratase" evidence="3">
    <location>
        <begin position="3"/>
        <end position="223"/>
    </location>
</feature>